<dbReference type="EMBL" id="JASBWU010000003">
    <property type="protein sequence ID" value="KAJ9123325.1"/>
    <property type="molecule type" value="Genomic_DNA"/>
</dbReference>
<proteinExistence type="predicted"/>
<organism evidence="1 2">
    <name type="scientific">Naganishia vaughanmartiniae</name>
    <dbReference type="NCBI Taxonomy" id="1424756"/>
    <lineage>
        <taxon>Eukaryota</taxon>
        <taxon>Fungi</taxon>
        <taxon>Dikarya</taxon>
        <taxon>Basidiomycota</taxon>
        <taxon>Agaricomycotina</taxon>
        <taxon>Tremellomycetes</taxon>
        <taxon>Filobasidiales</taxon>
        <taxon>Filobasidiaceae</taxon>
        <taxon>Naganishia</taxon>
    </lineage>
</organism>
<evidence type="ECO:0000313" key="2">
    <source>
        <dbReference type="Proteomes" id="UP001243375"/>
    </source>
</evidence>
<comment type="caution">
    <text evidence="1">The sequence shown here is derived from an EMBL/GenBank/DDBJ whole genome shotgun (WGS) entry which is preliminary data.</text>
</comment>
<sequence length="489" mass="54751">MTAIPYEPDLSSPTNRDSTASAIFNLYGYSNRDSVIESTSKREIHNPQPGLYDHPAQNASERHTVERVEELQSPRMAEERFHENRSRPSSQSSRRASSIVQASSAFSQDDRHVNGVDSAEQSYVVLGAPVVSEPPITTERHHKDTHLDGSAADDILQNSSTNEPSNRPPSAQSAHSRQSQRSLRLAEPSRQSTSGNNSPSPPPRQEYNNGTEALQLPDLSQSSQEQGTPTTSLTNYTFTRQPGEEEDAYHVRATYARLEAQGVFGDGWEEGVERTRERAVMSKRRESRAPLARSDILVEEERKALAKVDRYGFFDQALKTRQENRVYRIPAQAYRKVPKVPQRPPKRTKVERGGADMMAGGSEDTTGAVPESISPQEIERLGVSRREMFRQKEAERVGKWERMLLVAARDRGGNAAKWKWEDGGKGAKIRQRVYKGIPDRWRSAAWTALTDAKSRGFQSRGRSQPDDGALLEKYRVSSPRPPMKPGSSD</sequence>
<keyword evidence="2" id="KW-1185">Reference proteome</keyword>
<evidence type="ECO:0000313" key="1">
    <source>
        <dbReference type="EMBL" id="KAJ9123325.1"/>
    </source>
</evidence>
<reference evidence="1" key="1">
    <citation type="submission" date="2023-04" db="EMBL/GenBank/DDBJ databases">
        <title>Draft Genome sequencing of Naganishia species isolated from polar environments using Oxford Nanopore Technology.</title>
        <authorList>
            <person name="Leo P."/>
            <person name="Venkateswaran K."/>
        </authorList>
    </citation>
    <scope>NUCLEOTIDE SEQUENCE</scope>
    <source>
        <strain evidence="1">MNA-CCFEE 5425</strain>
    </source>
</reference>
<name>A0ACC2XH24_9TREE</name>
<dbReference type="Proteomes" id="UP001243375">
    <property type="component" value="Unassembled WGS sequence"/>
</dbReference>
<gene>
    <name evidence="1" type="ORF">QFC22_001524</name>
</gene>
<accession>A0ACC2XH24</accession>
<protein>
    <submittedName>
        <fullName evidence="1">Uncharacterized protein</fullName>
    </submittedName>
</protein>